<evidence type="ECO:0000256" key="5">
    <source>
        <dbReference type="ARBA" id="ARBA00023077"/>
    </source>
</evidence>
<dbReference type="InterPro" id="IPR012910">
    <property type="entry name" value="Plug_dom"/>
</dbReference>
<dbReference type="eggNOG" id="COG1629">
    <property type="taxonomic scope" value="Bacteria"/>
</dbReference>
<keyword evidence="2 8" id="KW-0813">Transport</keyword>
<dbReference type="Gene3D" id="2.60.40.1120">
    <property type="entry name" value="Carboxypeptidase-like, regulatory domain"/>
    <property type="match status" value="1"/>
</dbReference>
<keyword evidence="3 8" id="KW-1134">Transmembrane beta strand</keyword>
<proteinExistence type="inferred from homology"/>
<evidence type="ECO:0000259" key="12">
    <source>
        <dbReference type="Pfam" id="PF07715"/>
    </source>
</evidence>
<feature type="chain" id="PRO_5003559587" evidence="10">
    <location>
        <begin position="30"/>
        <end position="1001"/>
    </location>
</feature>
<keyword evidence="13" id="KW-0675">Receptor</keyword>
<evidence type="ECO:0000256" key="6">
    <source>
        <dbReference type="ARBA" id="ARBA00023136"/>
    </source>
</evidence>
<keyword evidence="10" id="KW-0732">Signal</keyword>
<dbReference type="Gene3D" id="2.40.170.20">
    <property type="entry name" value="TonB-dependent receptor, beta-barrel domain"/>
    <property type="match status" value="1"/>
</dbReference>
<dbReference type="InterPro" id="IPR000531">
    <property type="entry name" value="Beta-barrel_TonB"/>
</dbReference>
<evidence type="ECO:0000313" key="14">
    <source>
        <dbReference type="Proteomes" id="UP000003844"/>
    </source>
</evidence>
<dbReference type="EMBL" id="JH594606">
    <property type="protein sequence ID" value="EHQ02130.1"/>
    <property type="molecule type" value="Genomic_DNA"/>
</dbReference>
<evidence type="ECO:0000256" key="10">
    <source>
        <dbReference type="SAM" id="SignalP"/>
    </source>
</evidence>
<dbReference type="NCBIfam" id="TIGR04056">
    <property type="entry name" value="OMP_RagA_SusC"/>
    <property type="match status" value="1"/>
</dbReference>
<name>H2BXW7_GILLR</name>
<dbReference type="InterPro" id="IPR023997">
    <property type="entry name" value="TonB-dep_OMP_SusC/RagA_CS"/>
</dbReference>
<dbReference type="Pfam" id="PF13715">
    <property type="entry name" value="CarbopepD_reg_2"/>
    <property type="match status" value="1"/>
</dbReference>
<dbReference type="InterPro" id="IPR036942">
    <property type="entry name" value="Beta-barrel_TonB_sf"/>
</dbReference>
<dbReference type="AlphaFoldDB" id="H2BXW7"/>
<sequence length="1001" mass="110364">MKKIYGRLMIIVLISILLFLSMLTMDAMAANTSYDDFKILLQQEVIGVVSDQTGMPLPGVTVIVKGKNSGSTTDIDGKYSLAIAPEDVLVFSFIGFKTHEEPVNGRREILVAMEEDISSLGEVQINAGYYSTTKRESTGNISRVTAEEIELQPVISPIQALQGRMAGVEIIPGGNQPGMAPTIRIRGRNSLREDGNFPLYIINGVPINSAPIESNSLLGDTGIDPLNTLNVSNIESIEVLKDADATAIYGSRGANGVVLITTKKGKNQKTGLEARVYTGAATVPNRMDLLNTEQYIQIRKQAFINDGVEPDQFNAFDLVLWDQNRYTDWQDFYFGGTSSITDVNLSTSGGDENTSFRLGGSYHKQGTVYPGDFDYNKVTTGLNLNHVSDNKKLNIDLSVNYGLDNNNLVGFADLSFNAFYLPPNAPQIFNEDGSLHWEDWAEAGWSNPLEGFFNASTTRANNLVSSLGVSYELLQGLTIKSNLGYTNLSSTEVLKKPKRSYNPANRESIDHNSTNLDVDRKSWIIEPQLLYTKKVGNGKLDALLGGTFQESNYTSLGLEAQGYVSESLIGNLSAAESISNAVNQNTTYRYTAIFGRLGFSLDQKYFINLTGRRDGSSRFGPGKRFANFGAIGGAWIFTEEPFLKNNLSFLSLGKLRGSYGTTGNDQIGDYGYLDAYEATIGPGGLYPTQLANPDYSWEINKKLESAIEFGFLQNRINLSLSWYRNRSSNQLVGYPLAATTGFNSVQANLPATVENTGWEVELAITNIRSKNFHWQSFFNLTVPKNKLVNYPDIEQSSYANTFKVGSPLNIRLLYQYQGIDPETGYYSVADVNQDGRLDYEDRIVVQDLGRKFFGGINNNFSFKNFSVNFLWEFVKQEGSLSFSNPGNLSNQREEVIQALDPGSGFQRVSQSYEASVAYFDALESTFPFLDASFLRLKTFSIGYSLPSNFLQGIGLKDGKIFLNGQNLLTLTNYEGMDPEVPTGGSQFAGLQTVTGGIQINF</sequence>
<evidence type="ECO:0000256" key="4">
    <source>
        <dbReference type="ARBA" id="ARBA00022692"/>
    </source>
</evidence>
<dbReference type="STRING" id="865937.Gilli_1476"/>
<dbReference type="OrthoDB" id="9768177at2"/>
<dbReference type="SUPFAM" id="SSF56935">
    <property type="entry name" value="Porins"/>
    <property type="match status" value="1"/>
</dbReference>
<evidence type="ECO:0000256" key="2">
    <source>
        <dbReference type="ARBA" id="ARBA00022448"/>
    </source>
</evidence>
<dbReference type="InterPro" id="IPR039426">
    <property type="entry name" value="TonB-dep_rcpt-like"/>
</dbReference>
<gene>
    <name evidence="13" type="ORF">Gilli_1476</name>
</gene>
<dbReference type="HOGENOM" id="CLU_004317_0_1_10"/>
<reference evidence="14" key="1">
    <citation type="journal article" date="2012" name="Stand. Genomic Sci.">
        <title>Genome sequence of the Antarctic rhodopsins-containing flavobacterium Gillisia limnaea type strain (R-8282(T)).</title>
        <authorList>
            <person name="Riedel T."/>
            <person name="Held B."/>
            <person name="Nolan M."/>
            <person name="Lucas S."/>
            <person name="Lapidus A."/>
            <person name="Tice H."/>
            <person name="Del Rio T.G."/>
            <person name="Cheng J.F."/>
            <person name="Han C."/>
            <person name="Tapia R."/>
            <person name="Goodwin L.A."/>
            <person name="Pitluck S."/>
            <person name="Liolios K."/>
            <person name="Mavromatis K."/>
            <person name="Pagani I."/>
            <person name="Ivanova N."/>
            <person name="Mikhailova N."/>
            <person name="Pati A."/>
            <person name="Chen A."/>
            <person name="Palaniappan K."/>
            <person name="Land M."/>
            <person name="Rohde M."/>
            <person name="Tindall B.J."/>
            <person name="Detter J.C."/>
            <person name="Goker M."/>
            <person name="Bristow J."/>
            <person name="Eisen J.A."/>
            <person name="Markowitz V."/>
            <person name="Hugenholtz P."/>
            <person name="Kyrpides N.C."/>
            <person name="Klenk H.P."/>
            <person name="Woyke T."/>
        </authorList>
    </citation>
    <scope>NUCLEOTIDE SEQUENCE [LARGE SCALE GENOMIC DNA]</scope>
    <source>
        <strain evidence="14">DSM 15749 / LMG 21470 / R-8282</strain>
    </source>
</reference>
<feature type="signal peptide" evidence="10">
    <location>
        <begin position="1"/>
        <end position="29"/>
    </location>
</feature>
<keyword evidence="7 8" id="KW-0998">Cell outer membrane</keyword>
<accession>H2BXW7</accession>
<protein>
    <submittedName>
        <fullName evidence="13">TonB-dependent receptor plug</fullName>
    </submittedName>
</protein>
<keyword evidence="14" id="KW-1185">Reference proteome</keyword>
<dbReference type="InterPro" id="IPR037066">
    <property type="entry name" value="Plug_dom_sf"/>
</dbReference>
<evidence type="ECO:0000256" key="1">
    <source>
        <dbReference type="ARBA" id="ARBA00004571"/>
    </source>
</evidence>
<keyword evidence="6 8" id="KW-0472">Membrane</keyword>
<dbReference type="RefSeq" id="WP_006988442.1">
    <property type="nucleotide sequence ID" value="NZ_JH594606.1"/>
</dbReference>
<evidence type="ECO:0000259" key="11">
    <source>
        <dbReference type="Pfam" id="PF00593"/>
    </source>
</evidence>
<keyword evidence="5 9" id="KW-0798">TonB box</keyword>
<evidence type="ECO:0000256" key="9">
    <source>
        <dbReference type="RuleBase" id="RU003357"/>
    </source>
</evidence>
<dbReference type="Pfam" id="PF07715">
    <property type="entry name" value="Plug"/>
    <property type="match status" value="1"/>
</dbReference>
<dbReference type="Pfam" id="PF00593">
    <property type="entry name" value="TonB_dep_Rec_b-barrel"/>
    <property type="match status" value="1"/>
</dbReference>
<dbReference type="GO" id="GO:0009279">
    <property type="term" value="C:cell outer membrane"/>
    <property type="evidence" value="ECO:0007669"/>
    <property type="project" value="UniProtKB-SubCell"/>
</dbReference>
<evidence type="ECO:0000313" key="13">
    <source>
        <dbReference type="EMBL" id="EHQ02130.1"/>
    </source>
</evidence>
<comment type="subcellular location">
    <subcellularLocation>
        <location evidence="1 8">Cell outer membrane</location>
        <topology evidence="1 8">Multi-pass membrane protein</topology>
    </subcellularLocation>
</comment>
<evidence type="ECO:0000256" key="3">
    <source>
        <dbReference type="ARBA" id="ARBA00022452"/>
    </source>
</evidence>
<dbReference type="PROSITE" id="PS52016">
    <property type="entry name" value="TONB_DEPENDENT_REC_3"/>
    <property type="match status" value="1"/>
</dbReference>
<dbReference type="Gene3D" id="2.170.130.10">
    <property type="entry name" value="TonB-dependent receptor, plug domain"/>
    <property type="match status" value="1"/>
</dbReference>
<dbReference type="NCBIfam" id="TIGR04057">
    <property type="entry name" value="SusC_RagA_signa"/>
    <property type="match status" value="1"/>
</dbReference>
<dbReference type="Proteomes" id="UP000003844">
    <property type="component" value="Unassembled WGS sequence"/>
</dbReference>
<dbReference type="InterPro" id="IPR008969">
    <property type="entry name" value="CarboxyPept-like_regulatory"/>
</dbReference>
<evidence type="ECO:0000256" key="7">
    <source>
        <dbReference type="ARBA" id="ARBA00023237"/>
    </source>
</evidence>
<keyword evidence="4 8" id="KW-0812">Transmembrane</keyword>
<feature type="domain" description="TonB-dependent receptor plug" evidence="12">
    <location>
        <begin position="134"/>
        <end position="257"/>
    </location>
</feature>
<comment type="similarity">
    <text evidence="8 9">Belongs to the TonB-dependent receptor family.</text>
</comment>
<organism evidence="13 14">
    <name type="scientific">Gillisia limnaea (strain DSM 15749 / LMG 21470 / R-8282)</name>
    <dbReference type="NCBI Taxonomy" id="865937"/>
    <lineage>
        <taxon>Bacteria</taxon>
        <taxon>Pseudomonadati</taxon>
        <taxon>Bacteroidota</taxon>
        <taxon>Flavobacteriia</taxon>
        <taxon>Flavobacteriales</taxon>
        <taxon>Flavobacteriaceae</taxon>
        <taxon>Gillisia</taxon>
    </lineage>
</organism>
<feature type="domain" description="TonB-dependent receptor-like beta-barrel" evidence="11">
    <location>
        <begin position="414"/>
        <end position="816"/>
    </location>
</feature>
<evidence type="ECO:0000256" key="8">
    <source>
        <dbReference type="PROSITE-ProRule" id="PRU01360"/>
    </source>
</evidence>
<dbReference type="SUPFAM" id="SSF49464">
    <property type="entry name" value="Carboxypeptidase regulatory domain-like"/>
    <property type="match status" value="1"/>
</dbReference>
<dbReference type="InterPro" id="IPR023996">
    <property type="entry name" value="TonB-dep_OMP_SusC/RagA"/>
</dbReference>